<evidence type="ECO:0000256" key="3">
    <source>
        <dbReference type="ARBA" id="ARBA00023163"/>
    </source>
</evidence>
<dbReference type="OrthoDB" id="8638122at2"/>
<dbReference type="SMART" id="SM00345">
    <property type="entry name" value="HTH_GNTR"/>
    <property type="match status" value="1"/>
</dbReference>
<gene>
    <name evidence="6" type="ORF">SAMN05444370_107155</name>
</gene>
<sequence>MGQGGDNQEAIGASAGPRRSIATREGETRAAAAFEALRRDIIGGVLAPGSRLRIEHLSRSYGVGATPLREALQRLSSEGLVLASDNRGFAVTPLRLDEFADLTIARIAIEREALRLSIRNGDGEWEAGLVAAAWRLARQDEALREDADAAMDAWERANVAFHQATVSACGSSWLLRVRSQLSVQAERYRRASVYLRRVSRNLAAEHAAIAEAALDRDIDRACDLVERHFEATARFLEPELRQRDLA</sequence>
<dbReference type="GO" id="GO:0003677">
    <property type="term" value="F:DNA binding"/>
    <property type="evidence" value="ECO:0007669"/>
    <property type="project" value="UniProtKB-KW"/>
</dbReference>
<dbReference type="EMBL" id="FNQM01000007">
    <property type="protein sequence ID" value="SEA61735.1"/>
    <property type="molecule type" value="Genomic_DNA"/>
</dbReference>
<organism evidence="6 7">
    <name type="scientific">Rubrimonas cliftonensis</name>
    <dbReference type="NCBI Taxonomy" id="89524"/>
    <lineage>
        <taxon>Bacteria</taxon>
        <taxon>Pseudomonadati</taxon>
        <taxon>Pseudomonadota</taxon>
        <taxon>Alphaproteobacteria</taxon>
        <taxon>Rhodobacterales</taxon>
        <taxon>Paracoccaceae</taxon>
        <taxon>Rubrimonas</taxon>
    </lineage>
</organism>
<dbReference type="SUPFAM" id="SSF48008">
    <property type="entry name" value="GntR ligand-binding domain-like"/>
    <property type="match status" value="1"/>
</dbReference>
<dbReference type="STRING" id="89524.SAMN05444370_107155"/>
<evidence type="ECO:0000256" key="4">
    <source>
        <dbReference type="SAM" id="MobiDB-lite"/>
    </source>
</evidence>
<dbReference type="Gene3D" id="1.10.10.10">
    <property type="entry name" value="Winged helix-like DNA-binding domain superfamily/Winged helix DNA-binding domain"/>
    <property type="match status" value="1"/>
</dbReference>
<keyword evidence="2" id="KW-0238">DNA-binding</keyword>
<dbReference type="GO" id="GO:0003700">
    <property type="term" value="F:DNA-binding transcription factor activity"/>
    <property type="evidence" value="ECO:0007669"/>
    <property type="project" value="InterPro"/>
</dbReference>
<dbReference type="SMART" id="SM00895">
    <property type="entry name" value="FCD"/>
    <property type="match status" value="1"/>
</dbReference>
<dbReference type="Proteomes" id="UP000198703">
    <property type="component" value="Unassembled WGS sequence"/>
</dbReference>
<dbReference type="SUPFAM" id="SSF46785">
    <property type="entry name" value="Winged helix' DNA-binding domain"/>
    <property type="match status" value="1"/>
</dbReference>
<feature type="region of interest" description="Disordered" evidence="4">
    <location>
        <begin position="1"/>
        <end position="24"/>
    </location>
</feature>
<dbReference type="InterPro" id="IPR011711">
    <property type="entry name" value="GntR_C"/>
</dbReference>
<dbReference type="AlphaFoldDB" id="A0A1H4CMQ8"/>
<evidence type="ECO:0000313" key="7">
    <source>
        <dbReference type="Proteomes" id="UP000198703"/>
    </source>
</evidence>
<dbReference type="RefSeq" id="WP_093254125.1">
    <property type="nucleotide sequence ID" value="NZ_FNQM01000007.1"/>
</dbReference>
<dbReference type="PANTHER" id="PTHR43537:SF20">
    <property type="entry name" value="HTH-TYPE TRANSCRIPTIONAL REPRESSOR GLAR"/>
    <property type="match status" value="1"/>
</dbReference>
<reference evidence="6 7" key="1">
    <citation type="submission" date="2016-10" db="EMBL/GenBank/DDBJ databases">
        <authorList>
            <person name="de Groot N.N."/>
        </authorList>
    </citation>
    <scope>NUCLEOTIDE SEQUENCE [LARGE SCALE GENOMIC DNA]</scope>
    <source>
        <strain evidence="6 7">DSM 15345</strain>
    </source>
</reference>
<evidence type="ECO:0000259" key="5">
    <source>
        <dbReference type="PROSITE" id="PS50949"/>
    </source>
</evidence>
<protein>
    <submittedName>
        <fullName evidence="6">Transcriptional regulator, GntR family</fullName>
    </submittedName>
</protein>
<dbReference type="InterPro" id="IPR036388">
    <property type="entry name" value="WH-like_DNA-bd_sf"/>
</dbReference>
<dbReference type="InterPro" id="IPR008920">
    <property type="entry name" value="TF_FadR/GntR_C"/>
</dbReference>
<feature type="domain" description="HTH gntR-type" evidence="5">
    <location>
        <begin position="27"/>
        <end position="94"/>
    </location>
</feature>
<dbReference type="InterPro" id="IPR000524">
    <property type="entry name" value="Tscrpt_reg_HTH_GntR"/>
</dbReference>
<evidence type="ECO:0000313" key="6">
    <source>
        <dbReference type="EMBL" id="SEA61735.1"/>
    </source>
</evidence>
<dbReference type="PANTHER" id="PTHR43537">
    <property type="entry name" value="TRANSCRIPTIONAL REGULATOR, GNTR FAMILY"/>
    <property type="match status" value="1"/>
</dbReference>
<dbReference type="Pfam" id="PF00392">
    <property type="entry name" value="GntR"/>
    <property type="match status" value="1"/>
</dbReference>
<dbReference type="PROSITE" id="PS50949">
    <property type="entry name" value="HTH_GNTR"/>
    <property type="match status" value="1"/>
</dbReference>
<dbReference type="Gene3D" id="1.20.120.530">
    <property type="entry name" value="GntR ligand-binding domain-like"/>
    <property type="match status" value="1"/>
</dbReference>
<dbReference type="Pfam" id="PF07729">
    <property type="entry name" value="FCD"/>
    <property type="match status" value="1"/>
</dbReference>
<keyword evidence="3" id="KW-0804">Transcription</keyword>
<keyword evidence="7" id="KW-1185">Reference proteome</keyword>
<accession>A0A1H4CMQ8</accession>
<evidence type="ECO:0000256" key="2">
    <source>
        <dbReference type="ARBA" id="ARBA00023125"/>
    </source>
</evidence>
<proteinExistence type="predicted"/>
<evidence type="ECO:0000256" key="1">
    <source>
        <dbReference type="ARBA" id="ARBA00023015"/>
    </source>
</evidence>
<name>A0A1H4CMQ8_9RHOB</name>
<keyword evidence="1" id="KW-0805">Transcription regulation</keyword>
<dbReference type="InterPro" id="IPR036390">
    <property type="entry name" value="WH_DNA-bd_sf"/>
</dbReference>